<sequence>MRLISISEYDMETMKLAKPIYDGKRRIILEAGNLIHTKYLEHLKDIGISYVFVEDAASKGIAMEELPDLPVWMEAVGVVEEA</sequence>
<reference evidence="1" key="1">
    <citation type="submission" date="2023-12" db="EMBL/GenBank/DDBJ databases">
        <title>Fervidustalea candida gen. nov., sp. nov., a novel member of the family Paenibacillaceae isolated from a geothermal area.</title>
        <authorList>
            <person name="Li W.-J."/>
            <person name="Jiao J.-Y."/>
            <person name="Chen Y."/>
        </authorList>
    </citation>
    <scope>NUCLEOTIDE SEQUENCE</scope>
    <source>
        <strain evidence="1">SYSU GA230002</strain>
    </source>
</reference>
<accession>A0ABU5ZKX7</accession>
<keyword evidence="2" id="KW-1185">Reference proteome</keyword>
<gene>
    <name evidence="1" type="ORF">VF724_14375</name>
</gene>
<organism evidence="1 2">
    <name type="scientific">Ferviditalea candida</name>
    <dbReference type="NCBI Taxonomy" id="3108399"/>
    <lineage>
        <taxon>Bacteria</taxon>
        <taxon>Bacillati</taxon>
        <taxon>Bacillota</taxon>
        <taxon>Bacilli</taxon>
        <taxon>Bacillales</taxon>
        <taxon>Paenibacillaceae</taxon>
        <taxon>Ferviditalea</taxon>
    </lineage>
</organism>
<comment type="caution">
    <text evidence="1">The sequence shown here is derived from an EMBL/GenBank/DDBJ whole genome shotgun (WGS) entry which is preliminary data.</text>
</comment>
<protein>
    <submittedName>
        <fullName evidence="1">Uncharacterized protein</fullName>
    </submittedName>
</protein>
<name>A0ABU5ZKX7_9BACL</name>
<evidence type="ECO:0000313" key="1">
    <source>
        <dbReference type="EMBL" id="MEB3102843.1"/>
    </source>
</evidence>
<dbReference type="EMBL" id="JAYJLD010000023">
    <property type="protein sequence ID" value="MEB3102843.1"/>
    <property type="molecule type" value="Genomic_DNA"/>
</dbReference>
<dbReference type="Proteomes" id="UP001310386">
    <property type="component" value="Unassembled WGS sequence"/>
</dbReference>
<dbReference type="RefSeq" id="WP_371754967.1">
    <property type="nucleotide sequence ID" value="NZ_JAYJLD010000023.1"/>
</dbReference>
<proteinExistence type="predicted"/>
<evidence type="ECO:0000313" key="2">
    <source>
        <dbReference type="Proteomes" id="UP001310386"/>
    </source>
</evidence>